<dbReference type="InterPro" id="IPR051534">
    <property type="entry name" value="CBASS_pafABC_assoc_protein"/>
</dbReference>
<organism evidence="3 4">
    <name type="scientific">Variovorax gossypii</name>
    <dbReference type="NCBI Taxonomy" id="1679495"/>
    <lineage>
        <taxon>Bacteria</taxon>
        <taxon>Pseudomonadati</taxon>
        <taxon>Pseudomonadota</taxon>
        <taxon>Betaproteobacteria</taxon>
        <taxon>Burkholderiales</taxon>
        <taxon>Comamonadaceae</taxon>
        <taxon>Variovorax</taxon>
    </lineage>
</organism>
<dbReference type="InterPro" id="IPR036388">
    <property type="entry name" value="WH-like_DNA-bd_sf"/>
</dbReference>
<feature type="domain" description="Helix-turn-helix type 11" evidence="1">
    <location>
        <begin position="8"/>
        <end position="62"/>
    </location>
</feature>
<evidence type="ECO:0000313" key="4">
    <source>
        <dbReference type="Proteomes" id="UP000267418"/>
    </source>
</evidence>
<reference evidence="3 4" key="1">
    <citation type="submission" date="2018-12" db="EMBL/GenBank/DDBJ databases">
        <title>The genome of Variovorax gossypii DSM 100435.</title>
        <authorList>
            <person name="Gao J."/>
            <person name="Sun J."/>
        </authorList>
    </citation>
    <scope>NUCLEOTIDE SEQUENCE [LARGE SCALE GENOMIC DNA]</scope>
    <source>
        <strain evidence="3 4">DSM 100435</strain>
    </source>
</reference>
<sequence length="235" mass="26751">MDMSRSQRLFDLMQVLRRHRGTVSGEVLASESGVSLRTIRRDIATLQSLGADIDGAPGVGYILRPGFLLPPLSFTEEELQALVAGAQWVSRQTDDALAFAAQNALAKIGGVLPSDMRRMLDDDALYIARKREDTSGLDLARIRQAMRDQCKMRIGYTDQAGAASQRVIWPIMLGFVESRRFIAGWCELRQDFRLFRGDRITKVEFLQERYAGNRRQMVKEWRAQVERERSRRDGV</sequence>
<accession>A0A3S0GZ91</accession>
<dbReference type="EMBL" id="RXOE01000005">
    <property type="protein sequence ID" value="RTQ32806.1"/>
    <property type="molecule type" value="Genomic_DNA"/>
</dbReference>
<dbReference type="OrthoDB" id="9807255at2"/>
<dbReference type="Pfam" id="PF08279">
    <property type="entry name" value="HTH_11"/>
    <property type="match status" value="1"/>
</dbReference>
<proteinExistence type="predicted"/>
<dbReference type="InterPro" id="IPR026881">
    <property type="entry name" value="WYL_dom"/>
</dbReference>
<dbReference type="AlphaFoldDB" id="A0A3S0GZ91"/>
<dbReference type="InterPro" id="IPR036390">
    <property type="entry name" value="WH_DNA-bd_sf"/>
</dbReference>
<dbReference type="Proteomes" id="UP000267418">
    <property type="component" value="Unassembled WGS sequence"/>
</dbReference>
<evidence type="ECO:0000313" key="3">
    <source>
        <dbReference type="EMBL" id="RTQ32806.1"/>
    </source>
</evidence>
<dbReference type="SUPFAM" id="SSF46785">
    <property type="entry name" value="Winged helix' DNA-binding domain"/>
    <property type="match status" value="1"/>
</dbReference>
<dbReference type="Gene3D" id="1.10.10.10">
    <property type="entry name" value="Winged helix-like DNA-binding domain superfamily/Winged helix DNA-binding domain"/>
    <property type="match status" value="1"/>
</dbReference>
<evidence type="ECO:0000259" key="1">
    <source>
        <dbReference type="Pfam" id="PF08279"/>
    </source>
</evidence>
<feature type="domain" description="WYL" evidence="2">
    <location>
        <begin position="139"/>
        <end position="204"/>
    </location>
</feature>
<name>A0A3S0GZ91_9BURK</name>
<gene>
    <name evidence="3" type="ORF">EJP69_18985</name>
</gene>
<dbReference type="PANTHER" id="PTHR34580:SF3">
    <property type="entry name" value="PROTEIN PAFB"/>
    <property type="match status" value="1"/>
</dbReference>
<dbReference type="Pfam" id="PF13280">
    <property type="entry name" value="WYL"/>
    <property type="match status" value="1"/>
</dbReference>
<protein>
    <submittedName>
        <fullName evidence="3">YafY family transcriptional regulator</fullName>
    </submittedName>
</protein>
<evidence type="ECO:0000259" key="2">
    <source>
        <dbReference type="Pfam" id="PF13280"/>
    </source>
</evidence>
<dbReference type="InterPro" id="IPR013196">
    <property type="entry name" value="HTH_11"/>
</dbReference>
<keyword evidence="4" id="KW-1185">Reference proteome</keyword>
<comment type="caution">
    <text evidence="3">The sequence shown here is derived from an EMBL/GenBank/DDBJ whole genome shotgun (WGS) entry which is preliminary data.</text>
</comment>
<dbReference type="PROSITE" id="PS52050">
    <property type="entry name" value="WYL"/>
    <property type="match status" value="1"/>
</dbReference>
<dbReference type="PANTHER" id="PTHR34580">
    <property type="match status" value="1"/>
</dbReference>